<dbReference type="PANTHER" id="PTHR21377:SF1">
    <property type="entry name" value="PROTEIN FAM210A"/>
    <property type="match status" value="1"/>
</dbReference>
<keyword evidence="5 7" id="KW-0472">Membrane</keyword>
<sequence>MVTVGLLSSLLCGRGVGSGVVCILARIASPRVNLNLNPRCLSFLGSINKGNGRSSASSLSSSTLPSTTTTATTILSPLLVARYRSYARLSTKSNSHCANANKTDTKSSSTATTTTSTSNSTSTSTTTTNVSNSNELFGEAANMGLFAKFKHMYKQYWYVLIPVHVITSIGWFGGFYYLSKSGVDVPAVLQYLHLSENIIEKVQGSDMGHYAIAYLCYKVATPVRYALTLGGTTLSIKYLVQWGHIKPMPTKSQLIKMYRDTKATRASAKASKDENRK</sequence>
<evidence type="ECO:0000313" key="10">
    <source>
        <dbReference type="EMBL" id="EDW06923.2"/>
    </source>
</evidence>
<dbReference type="PANTHER" id="PTHR21377">
    <property type="entry name" value="PROTEIN FAM210B, MITOCHONDRIAL"/>
    <property type="match status" value="1"/>
</dbReference>
<feature type="chain" id="PRO_5006456928" description="DUF1279 domain-containing protein" evidence="8">
    <location>
        <begin position="18"/>
        <end position="277"/>
    </location>
</feature>
<reference evidence="10 11" key="1">
    <citation type="journal article" date="2007" name="Nature">
        <title>Evolution of genes and genomes on the Drosophila phylogeny.</title>
        <authorList>
            <consortium name="Drosophila 12 Genomes Consortium"/>
            <person name="Clark A.G."/>
            <person name="Eisen M.B."/>
            <person name="Smith D.R."/>
            <person name="Bergman C.M."/>
            <person name="Oliver B."/>
            <person name="Markow T.A."/>
            <person name="Kaufman T.C."/>
            <person name="Kellis M."/>
            <person name="Gelbart W."/>
            <person name="Iyer V.N."/>
            <person name="Pollard D.A."/>
            <person name="Sackton T.B."/>
            <person name="Larracuente A.M."/>
            <person name="Singh N.D."/>
            <person name="Abad J.P."/>
            <person name="Abt D.N."/>
            <person name="Adryan B."/>
            <person name="Aguade M."/>
            <person name="Akashi H."/>
            <person name="Anderson W.W."/>
            <person name="Aquadro C.F."/>
            <person name="Ardell D.H."/>
            <person name="Arguello R."/>
            <person name="Artieri C.G."/>
            <person name="Barbash D.A."/>
            <person name="Barker D."/>
            <person name="Barsanti P."/>
            <person name="Batterham P."/>
            <person name="Batzoglou S."/>
            <person name="Begun D."/>
            <person name="Bhutkar A."/>
            <person name="Blanco E."/>
            <person name="Bosak S.A."/>
            <person name="Bradley R.K."/>
            <person name="Brand A.D."/>
            <person name="Brent M.R."/>
            <person name="Brooks A.N."/>
            <person name="Brown R.H."/>
            <person name="Butlin R.K."/>
            <person name="Caggese C."/>
            <person name="Calvi B.R."/>
            <person name="Bernardo de Carvalho A."/>
            <person name="Caspi A."/>
            <person name="Castrezana S."/>
            <person name="Celniker S.E."/>
            <person name="Chang J.L."/>
            <person name="Chapple C."/>
            <person name="Chatterji S."/>
            <person name="Chinwalla A."/>
            <person name="Civetta A."/>
            <person name="Clifton S.W."/>
            <person name="Comeron J.M."/>
            <person name="Costello J.C."/>
            <person name="Coyne J.A."/>
            <person name="Daub J."/>
            <person name="David R.G."/>
            <person name="Delcher A.L."/>
            <person name="Delehaunty K."/>
            <person name="Do C.B."/>
            <person name="Ebling H."/>
            <person name="Edwards K."/>
            <person name="Eickbush T."/>
            <person name="Evans J.D."/>
            <person name="Filipski A."/>
            <person name="Findeiss S."/>
            <person name="Freyhult E."/>
            <person name="Fulton L."/>
            <person name="Fulton R."/>
            <person name="Garcia A.C."/>
            <person name="Gardiner A."/>
            <person name="Garfield D.A."/>
            <person name="Garvin B.E."/>
            <person name="Gibson G."/>
            <person name="Gilbert D."/>
            <person name="Gnerre S."/>
            <person name="Godfrey J."/>
            <person name="Good R."/>
            <person name="Gotea V."/>
            <person name="Gravely B."/>
            <person name="Greenberg A.J."/>
            <person name="Griffiths-Jones S."/>
            <person name="Gross S."/>
            <person name="Guigo R."/>
            <person name="Gustafson E.A."/>
            <person name="Haerty W."/>
            <person name="Hahn M.W."/>
            <person name="Halligan D.L."/>
            <person name="Halpern A.L."/>
            <person name="Halter G.M."/>
            <person name="Han M.V."/>
            <person name="Heger A."/>
            <person name="Hillier L."/>
            <person name="Hinrichs A.S."/>
            <person name="Holmes I."/>
            <person name="Hoskins R.A."/>
            <person name="Hubisz M.J."/>
            <person name="Hultmark D."/>
            <person name="Huntley M.A."/>
            <person name="Jaffe D.B."/>
            <person name="Jagadeeshan S."/>
            <person name="Jeck W.R."/>
            <person name="Johnson J."/>
            <person name="Jones C.D."/>
            <person name="Jordan W.C."/>
            <person name="Karpen G.H."/>
            <person name="Kataoka E."/>
            <person name="Keightley P.D."/>
            <person name="Kheradpour P."/>
            <person name="Kirkness E.F."/>
            <person name="Koerich L.B."/>
            <person name="Kristiansen K."/>
            <person name="Kudrna D."/>
            <person name="Kulathinal R.J."/>
            <person name="Kumar S."/>
            <person name="Kwok R."/>
            <person name="Lander E."/>
            <person name="Langley C.H."/>
            <person name="Lapoint R."/>
            <person name="Lazzaro B.P."/>
            <person name="Lee S.J."/>
            <person name="Levesque L."/>
            <person name="Li R."/>
            <person name="Lin C.F."/>
            <person name="Lin M.F."/>
            <person name="Lindblad-Toh K."/>
            <person name="Llopart A."/>
            <person name="Long M."/>
            <person name="Low L."/>
            <person name="Lozovsky E."/>
            <person name="Lu J."/>
            <person name="Luo M."/>
            <person name="Machado C.A."/>
            <person name="Makalowski W."/>
            <person name="Marzo M."/>
            <person name="Matsuda M."/>
            <person name="Matzkin L."/>
            <person name="McAllister B."/>
            <person name="McBride C.S."/>
            <person name="McKernan B."/>
            <person name="McKernan K."/>
            <person name="Mendez-Lago M."/>
            <person name="Minx P."/>
            <person name="Mollenhauer M.U."/>
            <person name="Montooth K."/>
            <person name="Mount S.M."/>
            <person name="Mu X."/>
            <person name="Myers E."/>
            <person name="Negre B."/>
            <person name="Newfeld S."/>
            <person name="Nielsen R."/>
            <person name="Noor M.A."/>
            <person name="O'Grady P."/>
            <person name="Pachter L."/>
            <person name="Papaceit M."/>
            <person name="Parisi M.J."/>
            <person name="Parisi M."/>
            <person name="Parts L."/>
            <person name="Pedersen J.S."/>
            <person name="Pesole G."/>
            <person name="Phillippy A.M."/>
            <person name="Ponting C.P."/>
            <person name="Pop M."/>
            <person name="Porcelli D."/>
            <person name="Powell J.R."/>
            <person name="Prohaska S."/>
            <person name="Pruitt K."/>
            <person name="Puig M."/>
            <person name="Quesneville H."/>
            <person name="Ram K.R."/>
            <person name="Rand D."/>
            <person name="Rasmussen M.D."/>
            <person name="Reed L.K."/>
            <person name="Reenan R."/>
            <person name="Reily A."/>
            <person name="Remington K.A."/>
            <person name="Rieger T.T."/>
            <person name="Ritchie M.G."/>
            <person name="Robin C."/>
            <person name="Rogers Y.H."/>
            <person name="Rohde C."/>
            <person name="Rozas J."/>
            <person name="Rubenfield M.J."/>
            <person name="Ruiz A."/>
            <person name="Russo S."/>
            <person name="Salzberg S.L."/>
            <person name="Sanchez-Gracia A."/>
            <person name="Saranga D.J."/>
            <person name="Sato H."/>
            <person name="Schaeffer S.W."/>
            <person name="Schatz M.C."/>
            <person name="Schlenke T."/>
            <person name="Schwartz R."/>
            <person name="Segarra C."/>
            <person name="Singh R.S."/>
            <person name="Sirot L."/>
            <person name="Sirota M."/>
            <person name="Sisneros N.B."/>
            <person name="Smith C.D."/>
            <person name="Smith T.F."/>
            <person name="Spieth J."/>
            <person name="Stage D.E."/>
            <person name="Stark A."/>
            <person name="Stephan W."/>
            <person name="Strausberg R.L."/>
            <person name="Strempel S."/>
            <person name="Sturgill D."/>
            <person name="Sutton G."/>
            <person name="Sutton G.G."/>
            <person name="Tao W."/>
            <person name="Teichmann S."/>
            <person name="Tobari Y.N."/>
            <person name="Tomimura Y."/>
            <person name="Tsolas J.M."/>
            <person name="Valente V.L."/>
            <person name="Venter E."/>
            <person name="Venter J.C."/>
            <person name="Vicario S."/>
            <person name="Vieira F.G."/>
            <person name="Vilella A.J."/>
            <person name="Villasante A."/>
            <person name="Walenz B."/>
            <person name="Wang J."/>
            <person name="Wasserman M."/>
            <person name="Watts T."/>
            <person name="Wilson D."/>
            <person name="Wilson R.K."/>
            <person name="Wing R.A."/>
            <person name="Wolfner M.F."/>
            <person name="Wong A."/>
            <person name="Wong G.K."/>
            <person name="Wu C.I."/>
            <person name="Wu G."/>
            <person name="Yamamoto D."/>
            <person name="Yang H.P."/>
            <person name="Yang S.P."/>
            <person name="Yorke J.A."/>
            <person name="Yoshida K."/>
            <person name="Zdobnov E."/>
            <person name="Zhang P."/>
            <person name="Zhang Y."/>
            <person name="Zimin A.V."/>
            <person name="Baldwin J."/>
            <person name="Abdouelleil A."/>
            <person name="Abdulkadir J."/>
            <person name="Abebe A."/>
            <person name="Abera B."/>
            <person name="Abreu J."/>
            <person name="Acer S.C."/>
            <person name="Aftuck L."/>
            <person name="Alexander A."/>
            <person name="An P."/>
            <person name="Anderson E."/>
            <person name="Anderson S."/>
            <person name="Arachi H."/>
            <person name="Azer M."/>
            <person name="Bachantsang P."/>
            <person name="Barry A."/>
            <person name="Bayul T."/>
            <person name="Berlin A."/>
            <person name="Bessette D."/>
            <person name="Bloom T."/>
            <person name="Blye J."/>
            <person name="Boguslavskiy L."/>
            <person name="Bonnet C."/>
            <person name="Boukhgalter B."/>
            <person name="Bourzgui I."/>
            <person name="Brown A."/>
            <person name="Cahill P."/>
            <person name="Channer S."/>
            <person name="Cheshatsang Y."/>
            <person name="Chuda L."/>
            <person name="Citroen M."/>
            <person name="Collymore A."/>
            <person name="Cooke P."/>
            <person name="Costello M."/>
            <person name="D'Aco K."/>
            <person name="Daza R."/>
            <person name="De Haan G."/>
            <person name="DeGray S."/>
            <person name="DeMaso C."/>
            <person name="Dhargay N."/>
            <person name="Dooley K."/>
            <person name="Dooley E."/>
            <person name="Doricent M."/>
            <person name="Dorje P."/>
            <person name="Dorjee K."/>
            <person name="Dupes A."/>
            <person name="Elong R."/>
            <person name="Falk J."/>
            <person name="Farina A."/>
            <person name="Faro S."/>
            <person name="Ferguson D."/>
            <person name="Fisher S."/>
            <person name="Foley C.D."/>
            <person name="Franke A."/>
            <person name="Friedrich D."/>
            <person name="Gadbois L."/>
            <person name="Gearin G."/>
            <person name="Gearin C.R."/>
            <person name="Giannoukos G."/>
            <person name="Goode T."/>
            <person name="Graham J."/>
            <person name="Grandbois E."/>
            <person name="Grewal S."/>
            <person name="Gyaltsen K."/>
            <person name="Hafez N."/>
            <person name="Hagos B."/>
            <person name="Hall J."/>
            <person name="Henson C."/>
            <person name="Hollinger A."/>
            <person name="Honan T."/>
            <person name="Huard M.D."/>
            <person name="Hughes L."/>
            <person name="Hurhula B."/>
            <person name="Husby M.E."/>
            <person name="Kamat A."/>
            <person name="Kanga B."/>
            <person name="Kashin S."/>
            <person name="Khazanovich D."/>
            <person name="Kisner P."/>
            <person name="Lance K."/>
            <person name="Lara M."/>
            <person name="Lee W."/>
            <person name="Lennon N."/>
            <person name="Letendre F."/>
            <person name="LeVine R."/>
            <person name="Lipovsky A."/>
            <person name="Liu X."/>
            <person name="Liu J."/>
            <person name="Liu S."/>
            <person name="Lokyitsang T."/>
            <person name="Lokyitsang Y."/>
            <person name="Lubonja R."/>
            <person name="Lui A."/>
            <person name="MacDonald P."/>
            <person name="Magnisalis V."/>
            <person name="Maru K."/>
            <person name="Matthews C."/>
            <person name="McCusker W."/>
            <person name="McDonough S."/>
            <person name="Mehta T."/>
            <person name="Meldrim J."/>
            <person name="Meneus L."/>
            <person name="Mihai O."/>
            <person name="Mihalev A."/>
            <person name="Mihova T."/>
            <person name="Mittelman R."/>
            <person name="Mlenga V."/>
            <person name="Montmayeur A."/>
            <person name="Mulrain L."/>
            <person name="Navidi A."/>
            <person name="Naylor J."/>
            <person name="Negash T."/>
            <person name="Nguyen T."/>
            <person name="Nguyen N."/>
            <person name="Nicol R."/>
            <person name="Norbu C."/>
            <person name="Norbu N."/>
            <person name="Novod N."/>
            <person name="O'Neill B."/>
            <person name="Osman S."/>
            <person name="Markiewicz E."/>
            <person name="Oyono O.L."/>
            <person name="Patti C."/>
            <person name="Phunkhang P."/>
            <person name="Pierre F."/>
            <person name="Priest M."/>
            <person name="Raghuraman S."/>
            <person name="Rege F."/>
            <person name="Reyes R."/>
            <person name="Rise C."/>
            <person name="Rogov P."/>
            <person name="Ross K."/>
            <person name="Ryan E."/>
            <person name="Settipalli S."/>
            <person name="Shea T."/>
            <person name="Sherpa N."/>
            <person name="Shi L."/>
            <person name="Shih D."/>
            <person name="Sparrow T."/>
            <person name="Spaulding J."/>
            <person name="Stalker J."/>
            <person name="Stange-Thomann N."/>
            <person name="Stavropoulos S."/>
            <person name="Stone C."/>
            <person name="Strader C."/>
            <person name="Tesfaye S."/>
            <person name="Thomson T."/>
            <person name="Thoulutsang Y."/>
            <person name="Thoulutsang D."/>
            <person name="Topham K."/>
            <person name="Topping I."/>
            <person name="Tsamla T."/>
            <person name="Vassiliev H."/>
            <person name="Vo A."/>
            <person name="Wangchuk T."/>
            <person name="Wangdi T."/>
            <person name="Weiand M."/>
            <person name="Wilkinson J."/>
            <person name="Wilson A."/>
            <person name="Yadav S."/>
            <person name="Young G."/>
            <person name="Yu Q."/>
            <person name="Zembek L."/>
            <person name="Zhong D."/>
            <person name="Zimmer A."/>
            <person name="Zwirko Z."/>
            <person name="Jaffe D.B."/>
            <person name="Alvarez P."/>
            <person name="Brockman W."/>
            <person name="Butler J."/>
            <person name="Chin C."/>
            <person name="Gnerre S."/>
            <person name="Grabherr M."/>
            <person name="Kleber M."/>
            <person name="Mauceli E."/>
            <person name="MacCallum I."/>
        </authorList>
    </citation>
    <scope>NUCLEOTIDE SEQUENCE [LARGE SCALE GENOMIC DNA]</scope>
    <source>
        <strain evidence="11">Tucson 15081-1352.22</strain>
    </source>
</reference>
<feature type="region of interest" description="Disordered" evidence="6">
    <location>
        <begin position="95"/>
        <end position="131"/>
    </location>
</feature>
<feature type="compositionally biased region" description="Low complexity" evidence="6">
    <location>
        <begin position="99"/>
        <end position="131"/>
    </location>
</feature>
<comment type="subcellular location">
    <subcellularLocation>
        <location evidence="1">Membrane</location>
        <topology evidence="1">Single-pass membrane protein</topology>
    </subcellularLocation>
</comment>
<feature type="transmembrane region" description="Helical" evidence="7">
    <location>
        <begin position="156"/>
        <end position="178"/>
    </location>
</feature>
<dbReference type="eggNOG" id="KOG4082">
    <property type="taxonomic scope" value="Eukaryota"/>
</dbReference>
<feature type="signal peptide" evidence="8">
    <location>
        <begin position="1"/>
        <end position="17"/>
    </location>
</feature>
<dbReference type="GO" id="GO:0016020">
    <property type="term" value="C:membrane"/>
    <property type="evidence" value="ECO:0007669"/>
    <property type="project" value="UniProtKB-SubCell"/>
</dbReference>
<evidence type="ECO:0000313" key="11">
    <source>
        <dbReference type="Proteomes" id="UP000009192"/>
    </source>
</evidence>
<dbReference type="AlphaFoldDB" id="B4L2V6"/>
<evidence type="ECO:0000256" key="8">
    <source>
        <dbReference type="SAM" id="SignalP"/>
    </source>
</evidence>
<keyword evidence="4" id="KW-0175">Coiled coil</keyword>
<evidence type="ECO:0000256" key="1">
    <source>
        <dbReference type="ARBA" id="ARBA00004167"/>
    </source>
</evidence>
<dbReference type="InterPro" id="IPR045866">
    <property type="entry name" value="FAM210A/B-like"/>
</dbReference>
<proteinExistence type="predicted"/>
<dbReference type="KEGG" id="dmo:Dmoj_GI15148"/>
<evidence type="ECO:0000259" key="9">
    <source>
        <dbReference type="Pfam" id="PF06916"/>
    </source>
</evidence>
<dbReference type="EMBL" id="CH933810">
    <property type="protein sequence ID" value="EDW06923.2"/>
    <property type="molecule type" value="Genomic_DNA"/>
</dbReference>
<gene>
    <name evidence="10" type="primary">Dmoj\GI15148</name>
    <name evidence="10" type="ORF">Dmoj_GI15148</name>
</gene>
<keyword evidence="3 7" id="KW-1133">Transmembrane helix</keyword>
<organism evidence="10 11">
    <name type="scientific">Drosophila mojavensis</name>
    <name type="common">Fruit fly</name>
    <dbReference type="NCBI Taxonomy" id="7230"/>
    <lineage>
        <taxon>Eukaryota</taxon>
        <taxon>Metazoa</taxon>
        <taxon>Ecdysozoa</taxon>
        <taxon>Arthropoda</taxon>
        <taxon>Hexapoda</taxon>
        <taxon>Insecta</taxon>
        <taxon>Pterygota</taxon>
        <taxon>Neoptera</taxon>
        <taxon>Endopterygota</taxon>
        <taxon>Diptera</taxon>
        <taxon>Brachycera</taxon>
        <taxon>Muscomorpha</taxon>
        <taxon>Ephydroidea</taxon>
        <taxon>Drosophilidae</taxon>
        <taxon>Drosophila</taxon>
    </lineage>
</organism>
<dbReference type="OrthoDB" id="5874039at2759"/>
<evidence type="ECO:0000256" key="5">
    <source>
        <dbReference type="ARBA" id="ARBA00023136"/>
    </source>
</evidence>
<protein>
    <recommendedName>
        <fullName evidence="9">DUF1279 domain-containing protein</fullName>
    </recommendedName>
</protein>
<name>B4L2V6_DROMO</name>
<dbReference type="InParanoid" id="B4L2V6"/>
<keyword evidence="8" id="KW-0732">Signal</keyword>
<dbReference type="HOGENOM" id="CLU_084299_1_0_1"/>
<evidence type="ECO:0000256" key="2">
    <source>
        <dbReference type="ARBA" id="ARBA00022692"/>
    </source>
</evidence>
<dbReference type="Pfam" id="PF06916">
    <property type="entry name" value="FAM210A-B_dom"/>
    <property type="match status" value="1"/>
</dbReference>
<keyword evidence="11" id="KW-1185">Reference proteome</keyword>
<dbReference type="InterPro" id="IPR009688">
    <property type="entry name" value="FAM210A/B-like_dom"/>
</dbReference>
<dbReference type="Proteomes" id="UP000009192">
    <property type="component" value="Unassembled WGS sequence"/>
</dbReference>
<accession>B4L2V6</accession>
<dbReference type="FunCoup" id="B4L2V6">
    <property type="interactions" value="443"/>
</dbReference>
<keyword evidence="2 7" id="KW-0812">Transmembrane</keyword>
<evidence type="ECO:0000256" key="6">
    <source>
        <dbReference type="SAM" id="MobiDB-lite"/>
    </source>
</evidence>
<feature type="domain" description="DUF1279" evidence="9">
    <location>
        <begin position="148"/>
        <end position="233"/>
    </location>
</feature>
<evidence type="ECO:0000256" key="4">
    <source>
        <dbReference type="ARBA" id="ARBA00023054"/>
    </source>
</evidence>
<evidence type="ECO:0000256" key="7">
    <source>
        <dbReference type="SAM" id="Phobius"/>
    </source>
</evidence>
<dbReference type="GO" id="GO:0005739">
    <property type="term" value="C:mitochondrion"/>
    <property type="evidence" value="ECO:0007669"/>
    <property type="project" value="TreeGrafter"/>
</dbReference>
<evidence type="ECO:0000256" key="3">
    <source>
        <dbReference type="ARBA" id="ARBA00022989"/>
    </source>
</evidence>